<organism evidence="7 8">
    <name type="scientific">Varibaculum cambriense</name>
    <dbReference type="NCBI Taxonomy" id="184870"/>
    <lineage>
        <taxon>Bacteria</taxon>
        <taxon>Bacillati</taxon>
        <taxon>Actinomycetota</taxon>
        <taxon>Actinomycetes</taxon>
        <taxon>Actinomycetales</taxon>
        <taxon>Actinomycetaceae</taxon>
        <taxon>Varibaculum</taxon>
    </lineage>
</organism>
<evidence type="ECO:0000256" key="3">
    <source>
        <dbReference type="ARBA" id="ARBA00022989"/>
    </source>
</evidence>
<evidence type="ECO:0000256" key="5">
    <source>
        <dbReference type="HAMAP-Rule" id="MF_01600"/>
    </source>
</evidence>
<dbReference type="InterPro" id="IPR005372">
    <property type="entry name" value="UPF0182"/>
</dbReference>
<evidence type="ECO:0000256" key="6">
    <source>
        <dbReference type="SAM" id="MobiDB-lite"/>
    </source>
</evidence>
<keyword evidence="3 5" id="KW-1133">Transmembrane helix</keyword>
<proteinExistence type="inferred from homology"/>
<feature type="transmembrane region" description="Helical" evidence="5">
    <location>
        <begin position="61"/>
        <end position="82"/>
    </location>
</feature>
<evidence type="ECO:0000256" key="4">
    <source>
        <dbReference type="ARBA" id="ARBA00023136"/>
    </source>
</evidence>
<keyword evidence="2 5" id="KW-0812">Transmembrane</keyword>
<feature type="region of interest" description="Disordered" evidence="6">
    <location>
        <begin position="762"/>
        <end position="785"/>
    </location>
</feature>
<gene>
    <name evidence="7" type="ORF">HMPREF1862_00513</name>
</gene>
<evidence type="ECO:0000256" key="1">
    <source>
        <dbReference type="ARBA" id="ARBA00022475"/>
    </source>
</evidence>
<dbReference type="PANTHER" id="PTHR39344">
    <property type="entry name" value="UPF0182 PROTEIN SLL1060"/>
    <property type="match status" value="1"/>
</dbReference>
<dbReference type="RefSeq" id="WP_082713991.1">
    <property type="nucleotide sequence ID" value="NZ_KQ960680.1"/>
</dbReference>
<feature type="transmembrane region" description="Helical" evidence="5">
    <location>
        <begin position="319"/>
        <end position="343"/>
    </location>
</feature>
<reference evidence="7 8" key="1">
    <citation type="submission" date="2016-01" db="EMBL/GenBank/DDBJ databases">
        <authorList>
            <person name="Mitreva M."/>
            <person name="Pepin K.H."/>
            <person name="Mihindukulasuriya K.A."/>
            <person name="Fulton R."/>
            <person name="Fronick C."/>
            <person name="O'Laughlin M."/>
            <person name="Miner T."/>
            <person name="Herter B."/>
            <person name="Rosa B.A."/>
            <person name="Cordes M."/>
            <person name="Tomlinson C."/>
            <person name="Wollam A."/>
            <person name="Palsikar V.B."/>
            <person name="Mardis E.R."/>
            <person name="Wilson R.K."/>
        </authorList>
    </citation>
    <scope>NUCLEOTIDE SEQUENCE [LARGE SCALE GENOMIC DNA]</scope>
    <source>
        <strain evidence="7 8">DNF00696</strain>
    </source>
</reference>
<dbReference type="GO" id="GO:0005576">
    <property type="term" value="C:extracellular region"/>
    <property type="evidence" value="ECO:0007669"/>
    <property type="project" value="TreeGrafter"/>
</dbReference>
<evidence type="ECO:0000313" key="7">
    <source>
        <dbReference type="EMBL" id="KXB81537.1"/>
    </source>
</evidence>
<dbReference type="Proteomes" id="UP000070572">
    <property type="component" value="Unassembled WGS sequence"/>
</dbReference>
<feature type="transmembrane region" description="Helical" evidence="5">
    <location>
        <begin position="211"/>
        <end position="232"/>
    </location>
</feature>
<dbReference type="AlphaFoldDB" id="A0AB34X153"/>
<comment type="subcellular location">
    <subcellularLocation>
        <location evidence="5">Cell membrane</location>
        <topology evidence="5">Multi-pass membrane protein</topology>
    </subcellularLocation>
</comment>
<keyword evidence="1 5" id="KW-1003">Cell membrane</keyword>
<evidence type="ECO:0000256" key="2">
    <source>
        <dbReference type="ARBA" id="ARBA00022692"/>
    </source>
</evidence>
<accession>A0AB34X153</accession>
<feature type="transmembrane region" description="Helical" evidence="5">
    <location>
        <begin position="154"/>
        <end position="174"/>
    </location>
</feature>
<protein>
    <recommendedName>
        <fullName evidence="5">UPF0182 protein HMPREF1862_00513</fullName>
    </recommendedName>
</protein>
<dbReference type="PANTHER" id="PTHR39344:SF1">
    <property type="entry name" value="UPF0182 PROTEIN SLL1060"/>
    <property type="match status" value="1"/>
</dbReference>
<feature type="transmembrane region" description="Helical" evidence="5">
    <location>
        <begin position="102"/>
        <end position="123"/>
    </location>
</feature>
<dbReference type="HAMAP" id="MF_01600">
    <property type="entry name" value="UPF0182"/>
    <property type="match status" value="1"/>
</dbReference>
<dbReference type="EMBL" id="LSDN01000008">
    <property type="protein sequence ID" value="KXB81537.1"/>
    <property type="molecule type" value="Genomic_DNA"/>
</dbReference>
<feature type="transmembrane region" description="Helical" evidence="5">
    <location>
        <begin position="253"/>
        <end position="271"/>
    </location>
</feature>
<name>A0AB34X153_9ACTO</name>
<evidence type="ECO:0000313" key="8">
    <source>
        <dbReference type="Proteomes" id="UP000070572"/>
    </source>
</evidence>
<comment type="similarity">
    <text evidence="5">Belongs to the UPF0182 family.</text>
</comment>
<keyword evidence="4 5" id="KW-0472">Membrane</keyword>
<sequence length="1036" mass="112821">MSNDLFGNLGFGGGKDGGFPGFPGGFGAGKGGGNGRGSSGRAGGNGKLPLPKIKFKKPGPLGIAIGVIVVLVVLLLVASTVWTEILWYRQTGYLRVLLTQWIAAGGMFIVAFLIAWAILAVNLQISYRNRPEMGTIASSIRSYRSTITRYHRGIFLGIPALIALFLATGMAASWRQVLVAITGGSFGKKDPQFGFDISFFVFRLPLIDMTVTFLLTLLGVSLVACLISYYLLGAMTVTPKAKATRGARIHMGVLLAISSIMVGITYVIDRWTMVYGQNSPTDGAMYTDVHAIIPARTILAVIALIVAALFVFAAFRGGWYLPAAGIAVTVVSALVIGAGYPFIIQQFRVRPNERELESQYIDRNIKATLDAFGMKDLDLISYDQVTNETSANQLRQDADSTQQIRLLDPEIISPAVRQMKQSRPYYSFPDQFAVDRYNFPDKDGKMEKRDTVIAVRDINLNGLAQSQRNWVNDHTVYTHGFGVVAAYGNQVTSEGLPSYWESSLSDKESGDIGDYEKRIYFSQASPEYSIVGAPKGADPKELDYQDAKNNKQVYTTFDGDGGPQVGNFLNKVLYALKFRSTDLFFSDQINSESQILYDRDPATRVAKVAPYLTLDSRAYPAIVNMDGKQGEKKRLVWIVDAYTTTDSYPYSQHINLTDATADTATAKTAQFAVQNNVNYMRNSVKAVVDAYDGSVQLYQWDKEDPILKAWQKIYPGQIKPLSEISGDLMSHLRYPEDYFKAQRSLLANYHVTNPSEFYTGGDQWKLSEDPTATSRDLEGSGKLQPPYYLTMKMPTGKNTDQGSAEFSLTSVFIPGGEGRRAAMAGFLAVDSETGNQKGKVRKGYGKMRLLALPSDTTVPGPGQVQNTFNSDPEVNRELNLQDQQGSRVIRGNLLTLPVGGGLLYVQPVYVQSTGTTQYPQLRSVLVGFGDKVGFAPTLKEALDQVFGGDSGAVTASNDGNKNVPAAKGKAGEPAAKAPSAQEKLNTALQDAKKAMAEADSAMKAGDWTKYGEAQKSLNDAISRAVSAQDEGAKTAK</sequence>
<feature type="compositionally biased region" description="Low complexity" evidence="6">
    <location>
        <begin position="964"/>
        <end position="980"/>
    </location>
</feature>
<comment type="caution">
    <text evidence="7">The sequence shown here is derived from an EMBL/GenBank/DDBJ whole genome shotgun (WGS) entry which is preliminary data.</text>
</comment>
<dbReference type="Pfam" id="PF03699">
    <property type="entry name" value="UPF0182"/>
    <property type="match status" value="1"/>
</dbReference>
<feature type="region of interest" description="Disordered" evidence="6">
    <location>
        <begin position="956"/>
        <end position="984"/>
    </location>
</feature>
<feature type="transmembrane region" description="Helical" evidence="5">
    <location>
        <begin position="291"/>
        <end position="312"/>
    </location>
</feature>
<dbReference type="GO" id="GO:0005886">
    <property type="term" value="C:plasma membrane"/>
    <property type="evidence" value="ECO:0007669"/>
    <property type="project" value="UniProtKB-SubCell"/>
</dbReference>